<dbReference type="RefSeq" id="WP_151843917.1">
    <property type="nucleotide sequence ID" value="NZ_WBZJ01000001.1"/>
</dbReference>
<feature type="region of interest" description="Disordered" evidence="1">
    <location>
        <begin position="185"/>
        <end position="209"/>
    </location>
</feature>
<organism evidence="3 4">
    <name type="scientific">Corynebacterium zhongnanshanii</name>
    <dbReference type="NCBI Taxonomy" id="2768834"/>
    <lineage>
        <taxon>Bacteria</taxon>
        <taxon>Bacillati</taxon>
        <taxon>Actinomycetota</taxon>
        <taxon>Actinomycetes</taxon>
        <taxon>Mycobacteriales</taxon>
        <taxon>Corynebacteriaceae</taxon>
        <taxon>Corynebacterium</taxon>
    </lineage>
</organism>
<dbReference type="Proteomes" id="UP000436181">
    <property type="component" value="Unassembled WGS sequence"/>
</dbReference>
<gene>
    <name evidence="3" type="ORF">F8377_03025</name>
</gene>
<evidence type="ECO:0000256" key="2">
    <source>
        <dbReference type="SAM" id="Phobius"/>
    </source>
</evidence>
<feature type="transmembrane region" description="Helical" evidence="2">
    <location>
        <begin position="18"/>
        <end position="38"/>
    </location>
</feature>
<dbReference type="EMBL" id="WBZJ01000001">
    <property type="protein sequence ID" value="KAB3523133.1"/>
    <property type="molecule type" value="Genomic_DNA"/>
</dbReference>
<feature type="compositionally biased region" description="Polar residues" evidence="1">
    <location>
        <begin position="197"/>
        <end position="209"/>
    </location>
</feature>
<evidence type="ECO:0000256" key="1">
    <source>
        <dbReference type="SAM" id="MobiDB-lite"/>
    </source>
</evidence>
<accession>A0ABQ6VFQ0</accession>
<sequence length="209" mass="22460">MRGVQIEKPRIFQSSRDFLLSIGVLLFAMFLTVGFTGLCSFNPGPAERSGEVQKVDAATFLGLEARSVDYPIVLPEMPEGWVANSARRTQVGDQPGSLVGWVIDGKDYISLTQTAADMKAAAFPDDSARSESSVEKIDAGAAGTLEWHVYTGDDVRPRWVADRGDHRLILEGMAGFGSMKTAAERVSTAKPIDTDKSMTAPQTSEAASS</sequence>
<protein>
    <submittedName>
        <fullName evidence="3">DUF4245 domain-containing protein</fullName>
    </submittedName>
</protein>
<evidence type="ECO:0000313" key="3">
    <source>
        <dbReference type="EMBL" id="KAB3523133.1"/>
    </source>
</evidence>
<proteinExistence type="predicted"/>
<comment type="caution">
    <text evidence="3">The sequence shown here is derived from an EMBL/GenBank/DDBJ whole genome shotgun (WGS) entry which is preliminary data.</text>
</comment>
<reference evidence="3 4" key="1">
    <citation type="submission" date="2019-10" db="EMBL/GenBank/DDBJ databases">
        <title>Corynebacterium sp novel species isolated from the respiratory tract of Marmot.</title>
        <authorList>
            <person name="Zhang G."/>
        </authorList>
    </citation>
    <scope>NUCLEOTIDE SEQUENCE [LARGE SCALE GENOMIC DNA]</scope>
    <source>
        <strain evidence="3 4">336</strain>
    </source>
</reference>
<evidence type="ECO:0000313" key="4">
    <source>
        <dbReference type="Proteomes" id="UP000436181"/>
    </source>
</evidence>
<name>A0ABQ6VFQ0_9CORY</name>
<dbReference type="Pfam" id="PF14030">
    <property type="entry name" value="DUF4245"/>
    <property type="match status" value="1"/>
</dbReference>
<keyword evidence="2" id="KW-0472">Membrane</keyword>
<dbReference type="InterPro" id="IPR025339">
    <property type="entry name" value="DUF4245"/>
</dbReference>
<keyword evidence="2" id="KW-1133">Transmembrane helix</keyword>
<keyword evidence="2" id="KW-0812">Transmembrane</keyword>
<keyword evidence="4" id="KW-1185">Reference proteome</keyword>